<evidence type="ECO:0000256" key="4">
    <source>
        <dbReference type="ARBA" id="ARBA00022723"/>
    </source>
</evidence>
<dbReference type="Pfam" id="PF08282">
    <property type="entry name" value="Hydrolase_3"/>
    <property type="match status" value="1"/>
</dbReference>
<comment type="subunit">
    <text evidence="3">Homotetramer.</text>
</comment>
<keyword evidence="9" id="KW-1185">Reference proteome</keyword>
<keyword evidence="6 7" id="KW-0460">Magnesium</keyword>
<feature type="binding site" evidence="7">
    <location>
        <position position="19"/>
    </location>
    <ligand>
        <name>Mg(2+)</name>
        <dbReference type="ChEBI" id="CHEBI:18420"/>
    </ligand>
</feature>
<dbReference type="RefSeq" id="WP_010041075.1">
    <property type="nucleotide sequence ID" value="NZ_CP025958.1"/>
</dbReference>
<protein>
    <submittedName>
        <fullName evidence="8">Phenylphosphate carboxylase subunit delta</fullName>
    </submittedName>
</protein>
<dbReference type="GO" id="GO:0016788">
    <property type="term" value="F:hydrolase activity, acting on ester bonds"/>
    <property type="evidence" value="ECO:0007669"/>
    <property type="project" value="InterPro"/>
</dbReference>
<dbReference type="AlphaFoldDB" id="A0A2Z3HEK5"/>
<name>A0A2Z3HEK5_9BACT</name>
<dbReference type="InterPro" id="IPR050793">
    <property type="entry name" value="CMP-NeuNAc_synthase"/>
</dbReference>
<evidence type="ECO:0000256" key="3">
    <source>
        <dbReference type="ARBA" id="ARBA00011881"/>
    </source>
</evidence>
<dbReference type="FunFam" id="3.40.50.1000:FF:000029">
    <property type="entry name" value="3-deoxy-D-manno-octulosonate 8-phosphate phosphatase KdsC"/>
    <property type="match status" value="1"/>
</dbReference>
<keyword evidence="4 7" id="KW-0479">Metal-binding</keyword>
<dbReference type="GO" id="GO:0008781">
    <property type="term" value="F:N-acylneuraminate cytidylyltransferase activity"/>
    <property type="evidence" value="ECO:0007669"/>
    <property type="project" value="TreeGrafter"/>
</dbReference>
<evidence type="ECO:0000313" key="9">
    <source>
        <dbReference type="Proteomes" id="UP000245802"/>
    </source>
</evidence>
<feature type="binding site" evidence="7">
    <location>
        <position position="21"/>
    </location>
    <ligand>
        <name>substrate</name>
    </ligand>
</feature>
<dbReference type="Gene3D" id="3.40.50.1000">
    <property type="entry name" value="HAD superfamily/HAD-like"/>
    <property type="match status" value="1"/>
</dbReference>
<dbReference type="SFLD" id="SFLDG01138">
    <property type="entry name" value="C1.6.2:_Deoxy-d-mannose-octulo"/>
    <property type="match status" value="1"/>
</dbReference>
<dbReference type="InterPro" id="IPR036412">
    <property type="entry name" value="HAD-like_sf"/>
</dbReference>
<proteinExistence type="inferred from homology"/>
<dbReference type="KEGG" id="gog:C1280_09050"/>
<dbReference type="PIRSF" id="PIRSF006118">
    <property type="entry name" value="KDO8-P_Ptase"/>
    <property type="match status" value="1"/>
</dbReference>
<accession>A0A2Z3HEK5</accession>
<evidence type="ECO:0000256" key="2">
    <source>
        <dbReference type="ARBA" id="ARBA00005893"/>
    </source>
</evidence>
<evidence type="ECO:0000256" key="7">
    <source>
        <dbReference type="PIRSR" id="PIRSR006118-2"/>
    </source>
</evidence>
<dbReference type="SUPFAM" id="SSF56784">
    <property type="entry name" value="HAD-like"/>
    <property type="match status" value="1"/>
</dbReference>
<dbReference type="PANTHER" id="PTHR21485">
    <property type="entry name" value="HAD SUPERFAMILY MEMBERS CMAS AND KDSC"/>
    <property type="match status" value="1"/>
</dbReference>
<dbReference type="NCBIfam" id="TIGR01670">
    <property type="entry name" value="KdsC-phosphatas"/>
    <property type="match status" value="1"/>
</dbReference>
<dbReference type="InterPro" id="IPR010023">
    <property type="entry name" value="KdsC_fam"/>
</dbReference>
<evidence type="ECO:0000256" key="5">
    <source>
        <dbReference type="ARBA" id="ARBA00022801"/>
    </source>
</evidence>
<dbReference type="OrthoDB" id="9805604at2"/>
<dbReference type="GO" id="GO:0046872">
    <property type="term" value="F:metal ion binding"/>
    <property type="evidence" value="ECO:0007669"/>
    <property type="project" value="UniProtKB-KW"/>
</dbReference>
<dbReference type="SFLD" id="SFLDG01136">
    <property type="entry name" value="C1.6:_Phosphoserine_Phosphatas"/>
    <property type="match status" value="1"/>
</dbReference>
<dbReference type="InterPro" id="IPR023214">
    <property type="entry name" value="HAD_sf"/>
</dbReference>
<evidence type="ECO:0000256" key="1">
    <source>
        <dbReference type="ARBA" id="ARBA00001946"/>
    </source>
</evidence>
<evidence type="ECO:0000313" key="8">
    <source>
        <dbReference type="EMBL" id="AWM42186.1"/>
    </source>
</evidence>
<organism evidence="8 9">
    <name type="scientific">Gemmata obscuriglobus</name>
    <dbReference type="NCBI Taxonomy" id="114"/>
    <lineage>
        <taxon>Bacteria</taxon>
        <taxon>Pseudomonadati</taxon>
        <taxon>Planctomycetota</taxon>
        <taxon>Planctomycetia</taxon>
        <taxon>Gemmatales</taxon>
        <taxon>Gemmataceae</taxon>
        <taxon>Gemmata</taxon>
    </lineage>
</organism>
<dbReference type="SFLD" id="SFLDS00003">
    <property type="entry name" value="Haloacid_Dehalogenase"/>
    <property type="match status" value="1"/>
</dbReference>
<sequence>MQTSELAARAAAIELLLLDVDGVMTDGSVAYLDDGRELKRFHVRDGSGLKLWRAAGKRVAIVSGRCSSAVERRAAELGVSPVLQGREDKRSALEEVLRVTGVPPDRVCALGDDLPDVPVLRACGLAVAVADACTEARAVAHYVTAVPGGHGAVRDAIEWLLKLAGRWGEVTARYTT</sequence>
<dbReference type="PANTHER" id="PTHR21485:SF3">
    <property type="entry name" value="N-ACYLNEURAMINATE CYTIDYLYLTRANSFERASE"/>
    <property type="match status" value="1"/>
</dbReference>
<dbReference type="EMBL" id="CP025958">
    <property type="protein sequence ID" value="AWM42186.1"/>
    <property type="molecule type" value="Genomic_DNA"/>
</dbReference>
<keyword evidence="5" id="KW-0378">Hydrolase</keyword>
<gene>
    <name evidence="8" type="ORF">C1280_09050</name>
</gene>
<feature type="binding site" evidence="7">
    <location>
        <position position="112"/>
    </location>
    <ligand>
        <name>Mg(2+)</name>
        <dbReference type="ChEBI" id="CHEBI:18420"/>
    </ligand>
</feature>
<reference evidence="8 9" key="1">
    <citation type="submission" date="2018-01" db="EMBL/GenBank/DDBJ databases">
        <title>G. obscuriglobus.</title>
        <authorList>
            <person name="Franke J."/>
            <person name="Blomberg W."/>
            <person name="Selmecki A."/>
        </authorList>
    </citation>
    <scope>NUCLEOTIDE SEQUENCE [LARGE SCALE GENOMIC DNA]</scope>
    <source>
        <strain evidence="8 9">DSM 5831</strain>
    </source>
</reference>
<comment type="similarity">
    <text evidence="2">Belongs to the KdsC family.</text>
</comment>
<evidence type="ECO:0000256" key="6">
    <source>
        <dbReference type="ARBA" id="ARBA00022842"/>
    </source>
</evidence>
<dbReference type="Proteomes" id="UP000245802">
    <property type="component" value="Chromosome"/>
</dbReference>
<dbReference type="CDD" id="cd01630">
    <property type="entry name" value="HAD_KDO-like"/>
    <property type="match status" value="1"/>
</dbReference>
<comment type="cofactor">
    <cofactor evidence="1 7">
        <name>Mg(2+)</name>
        <dbReference type="ChEBI" id="CHEBI:18420"/>
    </cofactor>
</comment>